<dbReference type="InterPro" id="IPR020070">
    <property type="entry name" value="Ribosomal_bL9_N"/>
</dbReference>
<sequence length="154" mass="17362">MRVILRTDVPKLGKTGEICEVSAGYARNFLLPQHLAYPATPGAEAKVADEQRIKQRRVEKEHRSLLELAGQLRDVSLTIAVTVGAQDQLYGSVNEREIVEALKQEYSIELEEKNLKLEEPIRQLGVYRVPVRLAENVESMVTVWVVKSDGQHQS</sequence>
<evidence type="ECO:0000256" key="5">
    <source>
        <dbReference type="ARBA" id="ARBA00023274"/>
    </source>
</evidence>
<proteinExistence type="inferred from homology"/>
<dbReference type="InterPro" id="IPR009027">
    <property type="entry name" value="Ribosomal_bL9/RNase_H1_N"/>
</dbReference>
<keyword evidence="4 7" id="KW-0689">Ribosomal protein</keyword>
<feature type="domain" description="Ribosomal protein L9" evidence="8">
    <location>
        <begin position="13"/>
        <end position="40"/>
    </location>
</feature>
<dbReference type="InterPro" id="IPR020594">
    <property type="entry name" value="Ribosomal_bL9_bac/chp"/>
</dbReference>
<organism evidence="9">
    <name type="scientific">candidate division TA06 bacterium ADurb.Bin417</name>
    <dbReference type="NCBI Taxonomy" id="1852828"/>
    <lineage>
        <taxon>Bacteria</taxon>
        <taxon>Bacteria division TA06</taxon>
    </lineage>
</organism>
<comment type="caution">
    <text evidence="9">The sequence shown here is derived from an EMBL/GenBank/DDBJ whole genome shotgun (WGS) entry which is preliminary data.</text>
</comment>
<dbReference type="Gene3D" id="3.10.430.100">
    <property type="entry name" value="Ribosomal protein L9, C-terminal domain"/>
    <property type="match status" value="1"/>
</dbReference>
<dbReference type="GO" id="GO:0003735">
    <property type="term" value="F:structural constituent of ribosome"/>
    <property type="evidence" value="ECO:0007669"/>
    <property type="project" value="InterPro"/>
</dbReference>
<evidence type="ECO:0000256" key="7">
    <source>
        <dbReference type="HAMAP-Rule" id="MF_00503"/>
    </source>
</evidence>
<dbReference type="PANTHER" id="PTHR21368">
    <property type="entry name" value="50S RIBOSOMAL PROTEIN L9"/>
    <property type="match status" value="1"/>
</dbReference>
<reference evidence="9" key="1">
    <citation type="submission" date="2017-02" db="EMBL/GenBank/DDBJ databases">
        <title>Delving into the versatile metabolic prowess of the omnipresent phylum Bacteroidetes.</title>
        <authorList>
            <person name="Nobu M.K."/>
            <person name="Mei R."/>
            <person name="Narihiro T."/>
            <person name="Kuroda K."/>
            <person name="Liu W.-T."/>
        </authorList>
    </citation>
    <scope>NUCLEOTIDE SEQUENCE</scope>
    <source>
        <strain evidence="9">ADurb.Bin417</strain>
    </source>
</reference>
<keyword evidence="3 7" id="KW-0694">RNA-binding</keyword>
<dbReference type="Pfam" id="PF03948">
    <property type="entry name" value="Ribosomal_L9_C"/>
    <property type="match status" value="1"/>
</dbReference>
<dbReference type="NCBIfam" id="TIGR00158">
    <property type="entry name" value="L9"/>
    <property type="match status" value="1"/>
</dbReference>
<dbReference type="GO" id="GO:0019843">
    <property type="term" value="F:rRNA binding"/>
    <property type="evidence" value="ECO:0007669"/>
    <property type="project" value="UniProtKB-UniRule"/>
</dbReference>
<dbReference type="InterPro" id="IPR000244">
    <property type="entry name" value="Ribosomal_bL9"/>
</dbReference>
<protein>
    <recommendedName>
        <fullName evidence="6 7">Large ribosomal subunit protein bL9</fullName>
    </recommendedName>
</protein>
<dbReference type="Proteomes" id="UP000485484">
    <property type="component" value="Unassembled WGS sequence"/>
</dbReference>
<dbReference type="EMBL" id="MWAK01000021">
    <property type="protein sequence ID" value="OPZ93494.1"/>
    <property type="molecule type" value="Genomic_DNA"/>
</dbReference>
<evidence type="ECO:0000259" key="8">
    <source>
        <dbReference type="PROSITE" id="PS00651"/>
    </source>
</evidence>
<dbReference type="Gene3D" id="3.40.5.10">
    <property type="entry name" value="Ribosomal protein L9, N-terminal domain"/>
    <property type="match status" value="1"/>
</dbReference>
<dbReference type="SUPFAM" id="SSF55653">
    <property type="entry name" value="Ribosomal protein L9 C-domain"/>
    <property type="match status" value="1"/>
</dbReference>
<keyword evidence="5 7" id="KW-0687">Ribonucleoprotein</keyword>
<evidence type="ECO:0000256" key="2">
    <source>
        <dbReference type="ARBA" id="ARBA00022730"/>
    </source>
</evidence>
<dbReference type="AlphaFoldDB" id="A0A1V5MJS7"/>
<evidence type="ECO:0000313" key="9">
    <source>
        <dbReference type="EMBL" id="OPZ93494.1"/>
    </source>
</evidence>
<evidence type="ECO:0000256" key="6">
    <source>
        <dbReference type="ARBA" id="ARBA00035292"/>
    </source>
</evidence>
<comment type="function">
    <text evidence="7">Binds to the 23S rRNA.</text>
</comment>
<accession>A0A1V5MJS7</accession>
<dbReference type="InterPro" id="IPR036791">
    <property type="entry name" value="Ribosomal_bL9_C_sf"/>
</dbReference>
<evidence type="ECO:0000256" key="3">
    <source>
        <dbReference type="ARBA" id="ARBA00022884"/>
    </source>
</evidence>
<comment type="similarity">
    <text evidence="1 7">Belongs to the bacterial ribosomal protein bL9 family.</text>
</comment>
<dbReference type="GO" id="GO:0006412">
    <property type="term" value="P:translation"/>
    <property type="evidence" value="ECO:0007669"/>
    <property type="project" value="UniProtKB-UniRule"/>
</dbReference>
<dbReference type="SUPFAM" id="SSF55658">
    <property type="entry name" value="L9 N-domain-like"/>
    <property type="match status" value="1"/>
</dbReference>
<dbReference type="PROSITE" id="PS00651">
    <property type="entry name" value="RIBOSOMAL_L9"/>
    <property type="match status" value="1"/>
</dbReference>
<gene>
    <name evidence="7 9" type="primary">rplI</name>
    <name evidence="9" type="ORF">BWY73_00282</name>
</gene>
<dbReference type="GO" id="GO:1990904">
    <property type="term" value="C:ribonucleoprotein complex"/>
    <property type="evidence" value="ECO:0007669"/>
    <property type="project" value="UniProtKB-KW"/>
</dbReference>
<dbReference type="GO" id="GO:0005840">
    <property type="term" value="C:ribosome"/>
    <property type="evidence" value="ECO:0007669"/>
    <property type="project" value="UniProtKB-KW"/>
</dbReference>
<evidence type="ECO:0000256" key="4">
    <source>
        <dbReference type="ARBA" id="ARBA00022980"/>
    </source>
</evidence>
<evidence type="ECO:0000256" key="1">
    <source>
        <dbReference type="ARBA" id="ARBA00010605"/>
    </source>
</evidence>
<dbReference type="Pfam" id="PF01281">
    <property type="entry name" value="Ribosomal_L9_N"/>
    <property type="match status" value="1"/>
</dbReference>
<name>A0A1V5MJS7_UNCT6</name>
<keyword evidence="2 7" id="KW-0699">rRNA-binding</keyword>
<dbReference type="InterPro" id="IPR036935">
    <property type="entry name" value="Ribosomal_bL9_N_sf"/>
</dbReference>
<dbReference type="HAMAP" id="MF_00503">
    <property type="entry name" value="Ribosomal_bL9"/>
    <property type="match status" value="1"/>
</dbReference>
<dbReference type="InterPro" id="IPR020069">
    <property type="entry name" value="Ribosomal_bL9_C"/>
</dbReference>